<dbReference type="AlphaFoldDB" id="A0AAV2ABF9"/>
<name>A0AAV2ABF9_9ARAC</name>
<evidence type="ECO:0000313" key="1">
    <source>
        <dbReference type="EMBL" id="CAL1280709.1"/>
    </source>
</evidence>
<organism evidence="1 2">
    <name type="scientific">Larinioides sclopetarius</name>
    <dbReference type="NCBI Taxonomy" id="280406"/>
    <lineage>
        <taxon>Eukaryota</taxon>
        <taxon>Metazoa</taxon>
        <taxon>Ecdysozoa</taxon>
        <taxon>Arthropoda</taxon>
        <taxon>Chelicerata</taxon>
        <taxon>Arachnida</taxon>
        <taxon>Araneae</taxon>
        <taxon>Araneomorphae</taxon>
        <taxon>Entelegynae</taxon>
        <taxon>Araneoidea</taxon>
        <taxon>Araneidae</taxon>
        <taxon>Larinioides</taxon>
    </lineage>
</organism>
<protein>
    <submittedName>
        <fullName evidence="1">Uncharacterized protein</fullName>
    </submittedName>
</protein>
<dbReference type="EMBL" id="CAXIEN010000135">
    <property type="protein sequence ID" value="CAL1280709.1"/>
    <property type="molecule type" value="Genomic_DNA"/>
</dbReference>
<keyword evidence="2" id="KW-1185">Reference proteome</keyword>
<dbReference type="Proteomes" id="UP001497382">
    <property type="component" value="Unassembled WGS sequence"/>
</dbReference>
<gene>
    <name evidence="1" type="ORF">LARSCL_LOCUS11123</name>
</gene>
<reference evidence="1 2" key="1">
    <citation type="submission" date="2024-04" db="EMBL/GenBank/DDBJ databases">
        <authorList>
            <person name="Rising A."/>
            <person name="Reimegard J."/>
            <person name="Sonavane S."/>
            <person name="Akerstrom W."/>
            <person name="Nylinder S."/>
            <person name="Hedman E."/>
            <person name="Kallberg Y."/>
        </authorList>
    </citation>
    <scope>NUCLEOTIDE SEQUENCE [LARGE SCALE GENOMIC DNA]</scope>
</reference>
<comment type="caution">
    <text evidence="1">The sequence shown here is derived from an EMBL/GenBank/DDBJ whole genome shotgun (WGS) entry which is preliminary data.</text>
</comment>
<sequence>MKIHFWILTTNTRACSINCAKRVIMKMFFHAQFI</sequence>
<proteinExistence type="predicted"/>
<evidence type="ECO:0000313" key="2">
    <source>
        <dbReference type="Proteomes" id="UP001497382"/>
    </source>
</evidence>
<accession>A0AAV2ABF9</accession>